<evidence type="ECO:0000256" key="3">
    <source>
        <dbReference type="ARBA" id="ARBA00022741"/>
    </source>
</evidence>
<dbReference type="Gene3D" id="1.10.30.20">
    <property type="entry name" value="Bacterial XPD DNA helicase, FeS cluster domain"/>
    <property type="match status" value="1"/>
</dbReference>
<keyword evidence="4" id="KW-0227">DNA damage</keyword>
<dbReference type="Gene3D" id="1.10.275.40">
    <property type="match status" value="1"/>
</dbReference>
<dbReference type="PANTHER" id="PTHR11472:SF34">
    <property type="entry name" value="REGULATOR OF TELOMERE ELONGATION HELICASE 1"/>
    <property type="match status" value="1"/>
</dbReference>
<dbReference type="InterPro" id="IPR010614">
    <property type="entry name" value="RAD3-like_helicase_DEAD"/>
</dbReference>
<evidence type="ECO:0000256" key="9">
    <source>
        <dbReference type="ARBA" id="ARBA00023014"/>
    </source>
</evidence>
<keyword evidence="2" id="KW-0479">Metal-binding</keyword>
<keyword evidence="1" id="KW-0004">4Fe-4S</keyword>
<keyword evidence="9" id="KW-0411">Iron-sulfur</keyword>
<keyword evidence="6 15" id="KW-0347">Helicase</keyword>
<dbReference type="Gene3D" id="3.40.50.300">
    <property type="entry name" value="P-loop containing nucleotide triphosphate hydrolases"/>
    <property type="match status" value="2"/>
</dbReference>
<dbReference type="InterPro" id="IPR006554">
    <property type="entry name" value="Helicase-like_DEXD_c2"/>
</dbReference>
<sequence length="771" mass="85448">MIYTVAVRELCEFTAKQGDLDLRFTPAPTAAEGIAGHALVAGRRGEGYEAEVSLSGQYEQAGVTLQVRGRADGFDARRQRLEEIKTHKTRLELQPDSHRQLHWAQLKVYGWLLCAQQGLAELELALVYLHIGSQQETVLLQRCSAAELRQHFELHCQRFLLWAQAQLAHRAARDAALQSLSFPFGEFRRGQRPLAKAVYQTAAASGCLLAQAPTGIGKTLGTLFPLLKAAPTQQLDKVFFLSAKTSGRALALQALRALSPTKEVPESPPLRVLELVARDKVCEHPGQACHGEACPLAKGFYDRLPAARTAAVAEAGLLDQARVRSVAQQHAVCPYYLSQELARWVDVVVGDYNYYFDSSALLHHLTQANQWRVALLVDEAHNLVERGRKMYTAELQPLTLAQARRSPATKARAPLKRVLDKLRRCWAALDTPEAEDYRCLATPPQPLLDALQQATSVLNDHFAEHAAESDAALQAFYFEALHFTRLAESMDSHSLFDLTRQRGAAAPRGGPASLLCLRNLLPAPFLAPRFAAAHCSTLFSATLQPARYYGDLLGLPEDHRFIDVEAPFEAAQLQVQVARHISTRYPHRQSSLQPIASLIARQYAERPGNYLAFFSSYDYLQQVAELLAAQQPELPQWQQTRQMSEAAQHDFLARFTEAGQGIGFAVLGGSFSEGIDLPGRRLIGAFVATLGLPQVNPVNEQFRHRLQTLFGAGYDYAYLYPGLQKVVQAAGRVIRTPEDQGVVHLIDDRFARREVQALLPGWWSRAAASQA</sequence>
<dbReference type="SMART" id="SM00488">
    <property type="entry name" value="DEXDc2"/>
    <property type="match status" value="1"/>
</dbReference>
<keyword evidence="10" id="KW-0238">DNA-binding</keyword>
<dbReference type="RefSeq" id="WP_141287798.1">
    <property type="nucleotide sequence ID" value="NZ_BAAAEW010000042.1"/>
</dbReference>
<evidence type="ECO:0000256" key="10">
    <source>
        <dbReference type="ARBA" id="ARBA00023125"/>
    </source>
</evidence>
<keyword evidence="11" id="KW-0234">DNA repair</keyword>
<dbReference type="EMBL" id="BAAAEW010000042">
    <property type="protein sequence ID" value="GAA0766415.1"/>
    <property type="molecule type" value="Genomic_DNA"/>
</dbReference>
<evidence type="ECO:0000256" key="2">
    <source>
        <dbReference type="ARBA" id="ARBA00022723"/>
    </source>
</evidence>
<dbReference type="InterPro" id="IPR027417">
    <property type="entry name" value="P-loop_NTPase"/>
</dbReference>
<comment type="caution">
    <text evidence="15">The sequence shown here is derived from an EMBL/GenBank/DDBJ whole genome shotgun (WGS) entry which is preliminary data.</text>
</comment>
<dbReference type="InterPro" id="IPR045028">
    <property type="entry name" value="DinG/Rad3-like"/>
</dbReference>
<dbReference type="Pfam" id="PF13307">
    <property type="entry name" value="Helicase_C_2"/>
    <property type="match status" value="1"/>
</dbReference>
<dbReference type="PANTHER" id="PTHR11472">
    <property type="entry name" value="DNA REPAIR DEAD HELICASE RAD3/XP-D SUBFAMILY MEMBER"/>
    <property type="match status" value="1"/>
</dbReference>
<evidence type="ECO:0000256" key="6">
    <source>
        <dbReference type="ARBA" id="ARBA00022806"/>
    </source>
</evidence>
<gene>
    <name evidence="15" type="ORF">GCM10009107_54540</name>
</gene>
<dbReference type="Pfam" id="PF06733">
    <property type="entry name" value="DEAD_2"/>
    <property type="match status" value="1"/>
</dbReference>
<organism evidence="15 16">
    <name type="scientific">Ideonella azotifigens</name>
    <dbReference type="NCBI Taxonomy" id="513160"/>
    <lineage>
        <taxon>Bacteria</taxon>
        <taxon>Pseudomonadati</taxon>
        <taxon>Pseudomonadota</taxon>
        <taxon>Betaproteobacteria</taxon>
        <taxon>Burkholderiales</taxon>
        <taxon>Sphaerotilaceae</taxon>
        <taxon>Ideonella</taxon>
    </lineage>
</organism>
<proteinExistence type="inferred from homology"/>
<name>A0ABN1KGV2_9BURK</name>
<dbReference type="InterPro" id="IPR014013">
    <property type="entry name" value="Helic_SF1/SF2_ATP-bd_DinG/Rad3"/>
</dbReference>
<evidence type="ECO:0000256" key="1">
    <source>
        <dbReference type="ARBA" id="ARBA00022485"/>
    </source>
</evidence>
<dbReference type="SMART" id="SM00491">
    <property type="entry name" value="HELICc2"/>
    <property type="match status" value="1"/>
</dbReference>
<dbReference type="PROSITE" id="PS51193">
    <property type="entry name" value="HELICASE_ATP_BIND_2"/>
    <property type="match status" value="1"/>
</dbReference>
<dbReference type="GO" id="GO:0004386">
    <property type="term" value="F:helicase activity"/>
    <property type="evidence" value="ECO:0007669"/>
    <property type="project" value="UniProtKB-KW"/>
</dbReference>
<evidence type="ECO:0000256" key="13">
    <source>
        <dbReference type="ARBA" id="ARBA00038058"/>
    </source>
</evidence>
<accession>A0ABN1KGV2</accession>
<keyword evidence="8" id="KW-0408">Iron</keyword>
<evidence type="ECO:0000256" key="7">
    <source>
        <dbReference type="ARBA" id="ARBA00022840"/>
    </source>
</evidence>
<dbReference type="SUPFAM" id="SSF52540">
    <property type="entry name" value="P-loop containing nucleoside triphosphate hydrolases"/>
    <property type="match status" value="1"/>
</dbReference>
<keyword evidence="3" id="KW-0547">Nucleotide-binding</keyword>
<dbReference type="Gene3D" id="3.90.320.10">
    <property type="match status" value="1"/>
</dbReference>
<feature type="domain" description="Helicase ATP-binding" evidence="14">
    <location>
        <begin position="177"/>
        <end position="451"/>
    </location>
</feature>
<evidence type="ECO:0000256" key="11">
    <source>
        <dbReference type="ARBA" id="ARBA00023204"/>
    </source>
</evidence>
<evidence type="ECO:0000256" key="4">
    <source>
        <dbReference type="ARBA" id="ARBA00022763"/>
    </source>
</evidence>
<dbReference type="InterPro" id="IPR006555">
    <property type="entry name" value="ATP-dep_Helicase_C"/>
</dbReference>
<evidence type="ECO:0000313" key="15">
    <source>
        <dbReference type="EMBL" id="GAA0766415.1"/>
    </source>
</evidence>
<dbReference type="InterPro" id="IPR042493">
    <property type="entry name" value="XPD_DNA_FeS"/>
</dbReference>
<keyword evidence="16" id="KW-1185">Reference proteome</keyword>
<evidence type="ECO:0000259" key="14">
    <source>
        <dbReference type="PROSITE" id="PS51193"/>
    </source>
</evidence>
<dbReference type="InterPro" id="IPR011604">
    <property type="entry name" value="PDDEXK-like_dom_sf"/>
</dbReference>
<protein>
    <submittedName>
        <fullName evidence="15">Helicase C-terminal domain-containing protein</fullName>
    </submittedName>
</protein>
<evidence type="ECO:0000256" key="12">
    <source>
        <dbReference type="ARBA" id="ARBA00023235"/>
    </source>
</evidence>
<keyword evidence="12" id="KW-0413">Isomerase</keyword>
<evidence type="ECO:0000256" key="8">
    <source>
        <dbReference type="ARBA" id="ARBA00023004"/>
    </source>
</evidence>
<keyword evidence="5" id="KW-0378">Hydrolase</keyword>
<reference evidence="15 16" key="1">
    <citation type="journal article" date="2019" name="Int. J. Syst. Evol. Microbiol.">
        <title>The Global Catalogue of Microorganisms (GCM) 10K type strain sequencing project: providing services to taxonomists for standard genome sequencing and annotation.</title>
        <authorList>
            <consortium name="The Broad Institute Genomics Platform"/>
            <consortium name="The Broad Institute Genome Sequencing Center for Infectious Disease"/>
            <person name="Wu L."/>
            <person name="Ma J."/>
        </authorList>
    </citation>
    <scope>NUCLEOTIDE SEQUENCE [LARGE SCALE GENOMIC DNA]</scope>
    <source>
        <strain evidence="15 16">JCM 15503</strain>
    </source>
</reference>
<evidence type="ECO:0000313" key="16">
    <source>
        <dbReference type="Proteomes" id="UP001500279"/>
    </source>
</evidence>
<dbReference type="Proteomes" id="UP001500279">
    <property type="component" value="Unassembled WGS sequence"/>
</dbReference>
<keyword evidence="7" id="KW-0067">ATP-binding</keyword>
<comment type="similarity">
    <text evidence="13">Belongs to the helicase family. DinG subfamily.</text>
</comment>
<evidence type="ECO:0000256" key="5">
    <source>
        <dbReference type="ARBA" id="ARBA00022801"/>
    </source>
</evidence>